<evidence type="ECO:0000256" key="3">
    <source>
        <dbReference type="ARBA" id="ARBA00022989"/>
    </source>
</evidence>
<feature type="transmembrane region" description="Helical" evidence="5">
    <location>
        <begin position="140"/>
        <end position="161"/>
    </location>
</feature>
<evidence type="ECO:0000256" key="4">
    <source>
        <dbReference type="ARBA" id="ARBA00023136"/>
    </source>
</evidence>
<dbReference type="InterPro" id="IPR005828">
    <property type="entry name" value="MFS_sugar_transport-like"/>
</dbReference>
<organism evidence="7 8">
    <name type="scientific">Nematostella vectensis</name>
    <name type="common">Starlet sea anemone</name>
    <dbReference type="NCBI Taxonomy" id="45351"/>
    <lineage>
        <taxon>Eukaryota</taxon>
        <taxon>Metazoa</taxon>
        <taxon>Cnidaria</taxon>
        <taxon>Anthozoa</taxon>
        <taxon>Hexacorallia</taxon>
        <taxon>Actiniaria</taxon>
        <taxon>Edwardsiidae</taxon>
        <taxon>Nematostella</taxon>
    </lineage>
</organism>
<dbReference type="eggNOG" id="KOG0255">
    <property type="taxonomic scope" value="Eukaryota"/>
</dbReference>
<dbReference type="InterPro" id="IPR036259">
    <property type="entry name" value="MFS_trans_sf"/>
</dbReference>
<evidence type="ECO:0000259" key="6">
    <source>
        <dbReference type="PROSITE" id="PS50850"/>
    </source>
</evidence>
<evidence type="ECO:0000256" key="5">
    <source>
        <dbReference type="SAM" id="Phobius"/>
    </source>
</evidence>
<accession>A7RQ24</accession>
<dbReference type="GO" id="GO:0016020">
    <property type="term" value="C:membrane"/>
    <property type="evidence" value="ECO:0007669"/>
    <property type="project" value="UniProtKB-SubCell"/>
</dbReference>
<dbReference type="HOGENOM" id="CLU_750751_0_0_1"/>
<feature type="transmembrane region" description="Helical" evidence="5">
    <location>
        <begin position="173"/>
        <end position="195"/>
    </location>
</feature>
<reference evidence="7 8" key="1">
    <citation type="journal article" date="2007" name="Science">
        <title>Sea anemone genome reveals ancestral eumetazoan gene repertoire and genomic organization.</title>
        <authorList>
            <person name="Putnam N.H."/>
            <person name="Srivastava M."/>
            <person name="Hellsten U."/>
            <person name="Dirks B."/>
            <person name="Chapman J."/>
            <person name="Salamov A."/>
            <person name="Terry A."/>
            <person name="Shapiro H."/>
            <person name="Lindquist E."/>
            <person name="Kapitonov V.V."/>
            <person name="Jurka J."/>
            <person name="Genikhovich G."/>
            <person name="Grigoriev I.V."/>
            <person name="Lucas S.M."/>
            <person name="Steele R.E."/>
            <person name="Finnerty J.R."/>
            <person name="Technau U."/>
            <person name="Martindale M.Q."/>
            <person name="Rokhsar D.S."/>
        </authorList>
    </citation>
    <scope>NUCLEOTIDE SEQUENCE [LARGE SCALE GENOMIC DNA]</scope>
    <source>
        <strain evidence="8">CH2 X CH6</strain>
    </source>
</reference>
<feature type="transmembrane region" description="Helical" evidence="5">
    <location>
        <begin position="201"/>
        <end position="220"/>
    </location>
</feature>
<keyword evidence="2 5" id="KW-0812">Transmembrane</keyword>
<keyword evidence="3 5" id="KW-1133">Transmembrane helix</keyword>
<evidence type="ECO:0000313" key="7">
    <source>
        <dbReference type="EMBL" id="EDO46420.1"/>
    </source>
</evidence>
<protein>
    <recommendedName>
        <fullName evidence="6">Major facilitator superfamily (MFS) profile domain-containing protein</fullName>
    </recommendedName>
</protein>
<sequence>MDKFWIDSFSNTRKELKRNTLLLSIIAFTITYQIIALEFFVEEEANTVCNSTGRCFHTEIWIPNNHSADLPTRTTFKEVDFADSGKLLLSLHYLSMLIGVISLGLLADKFGRRKILFSSLALAFCASLIGSVFIKKIAVFVPFMMLSGFASGMSLLIVFILVAEYVNPGRRPLVLAAIWLSSTLSCISFAGLAYLVDRRRVLMLGVSLPLLMMVSFYKIIPESPRWVYLKMTTAPSEESPLESQMLLRHKGSQDDRWGKKKVCWPVGVASEGYCFKFLKEKQSRRNALVLAHSWFSIGMLYRALNTSSIQLLHNFYINYSILLGDASPLSLAWFLVEFSVSYLLLLLMGLFSQVCMKAGERGEEYPEKL</sequence>
<name>A7RQ24_NEMVE</name>
<proteinExistence type="predicted"/>
<dbReference type="PROSITE" id="PS50850">
    <property type="entry name" value="MFS"/>
    <property type="match status" value="1"/>
</dbReference>
<evidence type="ECO:0000256" key="1">
    <source>
        <dbReference type="ARBA" id="ARBA00004141"/>
    </source>
</evidence>
<keyword evidence="4 5" id="KW-0472">Membrane</keyword>
<gene>
    <name evidence="7" type="ORF">NEMVEDRAFT_v1g200404</name>
</gene>
<dbReference type="InParanoid" id="A7RQ24"/>
<dbReference type="Gene3D" id="1.20.1250.20">
    <property type="entry name" value="MFS general substrate transporter like domains"/>
    <property type="match status" value="1"/>
</dbReference>
<feature type="transmembrane region" description="Helical" evidence="5">
    <location>
        <begin position="87"/>
        <end position="108"/>
    </location>
</feature>
<evidence type="ECO:0000256" key="2">
    <source>
        <dbReference type="ARBA" id="ARBA00022692"/>
    </source>
</evidence>
<dbReference type="Pfam" id="PF00083">
    <property type="entry name" value="Sugar_tr"/>
    <property type="match status" value="1"/>
</dbReference>
<dbReference type="PROSITE" id="PS00216">
    <property type="entry name" value="SUGAR_TRANSPORT_1"/>
    <property type="match status" value="1"/>
</dbReference>
<dbReference type="InterPro" id="IPR020846">
    <property type="entry name" value="MFS_dom"/>
</dbReference>
<comment type="subcellular location">
    <subcellularLocation>
        <location evidence="1">Membrane</location>
        <topology evidence="1">Multi-pass membrane protein</topology>
    </subcellularLocation>
</comment>
<feature type="transmembrane region" description="Helical" evidence="5">
    <location>
        <begin position="115"/>
        <end position="134"/>
    </location>
</feature>
<dbReference type="PANTHER" id="PTHR24064">
    <property type="entry name" value="SOLUTE CARRIER FAMILY 22 MEMBER"/>
    <property type="match status" value="1"/>
</dbReference>
<dbReference type="EMBL" id="DS469527">
    <property type="protein sequence ID" value="EDO46420.1"/>
    <property type="molecule type" value="Genomic_DNA"/>
</dbReference>
<evidence type="ECO:0000313" key="8">
    <source>
        <dbReference type="Proteomes" id="UP000001593"/>
    </source>
</evidence>
<dbReference type="Proteomes" id="UP000001593">
    <property type="component" value="Unassembled WGS sequence"/>
</dbReference>
<feature type="domain" description="Major facilitator superfamily (MFS) profile" evidence="6">
    <location>
        <begin position="19"/>
        <end position="369"/>
    </location>
</feature>
<keyword evidence="8" id="KW-1185">Reference proteome</keyword>
<dbReference type="SUPFAM" id="SSF103473">
    <property type="entry name" value="MFS general substrate transporter"/>
    <property type="match status" value="1"/>
</dbReference>
<feature type="transmembrane region" description="Helical" evidence="5">
    <location>
        <begin position="286"/>
        <end position="304"/>
    </location>
</feature>
<dbReference type="GO" id="GO:0022857">
    <property type="term" value="F:transmembrane transporter activity"/>
    <property type="evidence" value="ECO:0007669"/>
    <property type="project" value="InterPro"/>
</dbReference>
<feature type="transmembrane region" description="Helical" evidence="5">
    <location>
        <begin position="331"/>
        <end position="351"/>
    </location>
</feature>
<feature type="transmembrane region" description="Helical" evidence="5">
    <location>
        <begin position="21"/>
        <end position="41"/>
    </location>
</feature>
<dbReference type="AlphaFoldDB" id="A7RQ24"/>
<dbReference type="InterPro" id="IPR005829">
    <property type="entry name" value="Sugar_transporter_CS"/>
</dbReference>
<dbReference type="PhylomeDB" id="A7RQ24"/>